<gene>
    <name evidence="1" type="ORF">SMGD1_0233</name>
</gene>
<accession>B6BL27</accession>
<dbReference type="RefSeq" id="WP_008338470.1">
    <property type="nucleotide sequence ID" value="NZ_AFRZ01000001.1"/>
</dbReference>
<protein>
    <submittedName>
        <fullName evidence="1">Uncharacterized protein</fullName>
    </submittedName>
</protein>
<evidence type="ECO:0000313" key="2">
    <source>
        <dbReference type="Proteomes" id="UP000006431"/>
    </source>
</evidence>
<accession>H1FTI4</accession>
<dbReference type="HOGENOM" id="CLU_3189870_0_0_7"/>
<keyword evidence="2" id="KW-1185">Reference proteome</keyword>
<dbReference type="Proteomes" id="UP000006431">
    <property type="component" value="Unassembled WGS sequence"/>
</dbReference>
<evidence type="ECO:0000313" key="1">
    <source>
        <dbReference type="EMBL" id="EHP28760.1"/>
    </source>
</evidence>
<proteinExistence type="predicted"/>
<dbReference type="PATRIC" id="fig|929558.5.peg.234"/>
<dbReference type="STRING" id="929558.SMGD1_0233"/>
<reference evidence="1 2" key="1">
    <citation type="journal article" date="2012" name="Proc. Natl. Acad. Sci. U.S.A.">
        <title>Genome and physiology of a model Epsilonproteobacterium responsible for sulfide detoxification in marine oxygen depletion zones.</title>
        <authorList>
            <person name="Grote J."/>
            <person name="Schott T."/>
            <person name="Bruckner C.G."/>
            <person name="Glockner F.O."/>
            <person name="Jost G."/>
            <person name="Teeling H."/>
            <person name="Labrenz M."/>
            <person name="Jurgens K."/>
        </authorList>
    </citation>
    <scope>NUCLEOTIDE SEQUENCE [LARGE SCALE GENOMIC DNA]</scope>
    <source>
        <strain evidence="1 2">GD1</strain>
    </source>
</reference>
<sequence>MQHYYAIILYPLVKTDEVALEHKELMALLDGERVLRVNTNKGKDDD</sequence>
<dbReference type="AlphaFoldDB" id="B6BL27"/>
<organism evidence="1 2">
    <name type="scientific">Sulfurimonas gotlandica (strain DSM 19862 / JCM 16533 / GD1)</name>
    <dbReference type="NCBI Taxonomy" id="929558"/>
    <lineage>
        <taxon>Bacteria</taxon>
        <taxon>Pseudomonadati</taxon>
        <taxon>Campylobacterota</taxon>
        <taxon>Epsilonproteobacteria</taxon>
        <taxon>Campylobacterales</taxon>
        <taxon>Sulfurimonadaceae</taxon>
        <taxon>Sulfurimonas</taxon>
    </lineage>
</organism>
<name>B6BL27_SULGG</name>
<dbReference type="EMBL" id="AFRZ01000001">
    <property type="protein sequence ID" value="EHP28760.1"/>
    <property type="molecule type" value="Genomic_DNA"/>
</dbReference>
<comment type="caution">
    <text evidence="1">The sequence shown here is derived from an EMBL/GenBank/DDBJ whole genome shotgun (WGS) entry which is preliminary data.</text>
</comment>